<dbReference type="SUPFAM" id="SSF55021">
    <property type="entry name" value="ACT-like"/>
    <property type="match status" value="1"/>
</dbReference>
<dbReference type="InterPro" id="IPR002912">
    <property type="entry name" value="ACT_dom"/>
</dbReference>
<dbReference type="AlphaFoldDB" id="A0A7Z7QPK2"/>
<dbReference type="InterPro" id="IPR045865">
    <property type="entry name" value="ACT-like_dom_sf"/>
</dbReference>
<evidence type="ECO:0000313" key="2">
    <source>
        <dbReference type="EMBL" id="CAD7359555.1"/>
    </source>
</evidence>
<feature type="domain" description="ACT" evidence="1">
    <location>
        <begin position="82"/>
        <end position="157"/>
    </location>
</feature>
<evidence type="ECO:0000313" key="4">
    <source>
        <dbReference type="Proteomes" id="UP000264146"/>
    </source>
</evidence>
<dbReference type="InterPro" id="IPR008310">
    <property type="entry name" value="UPF0735_ACT_dom-cont"/>
</dbReference>
<accession>A0A7Z7QPK2</accession>
<dbReference type="EMBL" id="UHEF01000001">
    <property type="protein sequence ID" value="SUM88573.1"/>
    <property type="molecule type" value="Genomic_DNA"/>
</dbReference>
<dbReference type="PROSITE" id="PS51671">
    <property type="entry name" value="ACT"/>
    <property type="match status" value="1"/>
</dbReference>
<evidence type="ECO:0000313" key="3">
    <source>
        <dbReference type="EMBL" id="SUM88573.1"/>
    </source>
</evidence>
<reference evidence="2 4" key="2">
    <citation type="submission" date="2020-11" db="EMBL/GenBank/DDBJ databases">
        <authorList>
            <consortium name="Pathogen Informatics"/>
        </authorList>
    </citation>
    <scope>NUCLEOTIDE SEQUENCE [LARGE SCALE GENOMIC DNA]</scope>
    <source>
        <strain evidence="2 4">NCTC12218</strain>
    </source>
</reference>
<dbReference type="NCBIfam" id="NF003361">
    <property type="entry name" value="PRK04435.1"/>
    <property type="match status" value="1"/>
</dbReference>
<dbReference type="PIRSF" id="PIRSF025624">
    <property type="entry name" value="ACT_PheB"/>
    <property type="match status" value="1"/>
</dbReference>
<sequence>MSNNEQEAPNARMKHQFYVIREDVLPYVVKRVLQVKSSLKNDPSLTIQEAVDMHDCSRSAFYKYRDTIFPLDEVRKRTEAYTIILFVIDKVVILASILEKLSELQLSVLTIHQSVPINNKASITLSLDGSKAKINPYELINTLRQMENIYNVDIIGMNL</sequence>
<name>A0A7Z7QPK2_STASC</name>
<evidence type="ECO:0000259" key="1">
    <source>
        <dbReference type="PROSITE" id="PS51671"/>
    </source>
</evidence>
<gene>
    <name evidence="3" type="ORF">NCTC12218_01209</name>
</gene>
<organism evidence="3">
    <name type="scientific">Staphylococcus schleiferi</name>
    <dbReference type="NCBI Taxonomy" id="1295"/>
    <lineage>
        <taxon>Bacteria</taxon>
        <taxon>Bacillati</taxon>
        <taxon>Bacillota</taxon>
        <taxon>Bacilli</taxon>
        <taxon>Bacillales</taxon>
        <taxon>Staphylococcaceae</taxon>
        <taxon>Staphylococcus</taxon>
    </lineage>
</organism>
<dbReference type="Proteomes" id="UP000264146">
    <property type="component" value="Chromosome"/>
</dbReference>
<proteinExistence type="predicted"/>
<protein>
    <submittedName>
        <fullName evidence="3">ACT domain-containing protein</fullName>
    </submittedName>
</protein>
<reference evidence="3" key="1">
    <citation type="submission" date="2018-06" db="EMBL/GenBank/DDBJ databases">
        <authorList>
            <consortium name="Pathogen Informatics"/>
            <person name="Doyle S."/>
        </authorList>
    </citation>
    <scope>NUCLEOTIDE SEQUENCE [LARGE SCALE GENOMIC DNA]</scope>
    <source>
        <strain evidence="3">NCTC12218</strain>
    </source>
</reference>
<dbReference type="EMBL" id="LR962863">
    <property type="protein sequence ID" value="CAD7359555.1"/>
    <property type="molecule type" value="Genomic_DNA"/>
</dbReference>